<feature type="signal peptide" evidence="6">
    <location>
        <begin position="1"/>
        <end position="23"/>
    </location>
</feature>
<keyword evidence="9" id="KW-1185">Reference proteome</keyword>
<evidence type="ECO:0000313" key="9">
    <source>
        <dbReference type="Proteomes" id="UP000242188"/>
    </source>
</evidence>
<dbReference type="GO" id="GO:0005911">
    <property type="term" value="C:cell-cell junction"/>
    <property type="evidence" value="ECO:0007669"/>
    <property type="project" value="TreeGrafter"/>
</dbReference>
<dbReference type="SUPFAM" id="SSF48726">
    <property type="entry name" value="Immunoglobulin"/>
    <property type="match status" value="3"/>
</dbReference>
<dbReference type="PROSITE" id="PS50835">
    <property type="entry name" value="IG_LIKE"/>
    <property type="match status" value="4"/>
</dbReference>
<dbReference type="CDD" id="cd00096">
    <property type="entry name" value="Ig"/>
    <property type="match status" value="1"/>
</dbReference>
<keyword evidence="5" id="KW-0393">Immunoglobulin domain</keyword>
<dbReference type="Proteomes" id="UP000242188">
    <property type="component" value="Unassembled WGS sequence"/>
</dbReference>
<organism evidence="8 9">
    <name type="scientific">Mizuhopecten yessoensis</name>
    <name type="common">Japanese scallop</name>
    <name type="synonym">Patinopecten yessoensis</name>
    <dbReference type="NCBI Taxonomy" id="6573"/>
    <lineage>
        <taxon>Eukaryota</taxon>
        <taxon>Metazoa</taxon>
        <taxon>Spiralia</taxon>
        <taxon>Lophotrochozoa</taxon>
        <taxon>Mollusca</taxon>
        <taxon>Bivalvia</taxon>
        <taxon>Autobranchia</taxon>
        <taxon>Pteriomorphia</taxon>
        <taxon>Pectinida</taxon>
        <taxon>Pectinoidea</taxon>
        <taxon>Pectinidae</taxon>
        <taxon>Mizuhopecten</taxon>
    </lineage>
</organism>
<dbReference type="InterPro" id="IPR007110">
    <property type="entry name" value="Ig-like_dom"/>
</dbReference>
<evidence type="ECO:0000256" key="3">
    <source>
        <dbReference type="ARBA" id="ARBA00023157"/>
    </source>
</evidence>
<accession>A0A210Q4L9</accession>
<reference evidence="8 9" key="1">
    <citation type="journal article" date="2017" name="Nat. Ecol. Evol.">
        <title>Scallop genome provides insights into evolution of bilaterian karyotype and development.</title>
        <authorList>
            <person name="Wang S."/>
            <person name="Zhang J."/>
            <person name="Jiao W."/>
            <person name="Li J."/>
            <person name="Xun X."/>
            <person name="Sun Y."/>
            <person name="Guo X."/>
            <person name="Huan P."/>
            <person name="Dong B."/>
            <person name="Zhang L."/>
            <person name="Hu X."/>
            <person name="Sun X."/>
            <person name="Wang J."/>
            <person name="Zhao C."/>
            <person name="Wang Y."/>
            <person name="Wang D."/>
            <person name="Huang X."/>
            <person name="Wang R."/>
            <person name="Lv J."/>
            <person name="Li Y."/>
            <person name="Zhang Z."/>
            <person name="Liu B."/>
            <person name="Lu W."/>
            <person name="Hui Y."/>
            <person name="Liang J."/>
            <person name="Zhou Z."/>
            <person name="Hou R."/>
            <person name="Li X."/>
            <person name="Liu Y."/>
            <person name="Li H."/>
            <person name="Ning X."/>
            <person name="Lin Y."/>
            <person name="Zhao L."/>
            <person name="Xing Q."/>
            <person name="Dou J."/>
            <person name="Li Y."/>
            <person name="Mao J."/>
            <person name="Guo H."/>
            <person name="Dou H."/>
            <person name="Li T."/>
            <person name="Mu C."/>
            <person name="Jiang W."/>
            <person name="Fu Q."/>
            <person name="Fu X."/>
            <person name="Miao Y."/>
            <person name="Liu J."/>
            <person name="Yu Q."/>
            <person name="Li R."/>
            <person name="Liao H."/>
            <person name="Li X."/>
            <person name="Kong Y."/>
            <person name="Jiang Z."/>
            <person name="Chourrout D."/>
            <person name="Li R."/>
            <person name="Bao Z."/>
        </authorList>
    </citation>
    <scope>NUCLEOTIDE SEQUENCE [LARGE SCALE GENOMIC DNA]</scope>
    <source>
        <strain evidence="8 9">PY_sf001</strain>
    </source>
</reference>
<dbReference type="PANTHER" id="PTHR11640:SF164">
    <property type="entry name" value="MAM DOMAIN-CONTAINING GLYCOSYLPHOSPHATIDYLINOSITOL ANCHOR PROTEIN 1"/>
    <property type="match status" value="1"/>
</dbReference>
<sequence length="566" mass="63047">MAEWTHALPFLLITLVCIPAVITVPPNATSFNIVPAEVFYEGDDAYFDCVMDGGQPLATLAWSQCVDQLRETSESRNTATRSVQRLTILGINRTYNSKTCTCTASHPEIMTSQTLVKVLTVYYPPGAPVVSVDTSKGGRLPWLANPSFTGSLQCRVTPGNPDFQEISWYNNGEIDPYRSLEYRMFDPPDKIYNGRNFTCRVSNKFTREKGTVVESNGIVLDIQYTPVITLDQSNAYVNETMSFRRTCSAEGNPTPTVTWTGASYRGPIGPVAVLELNATDRSDTGSHFCYASSNASKSYLPLSATKSFTLFVQHGPDEVTLNMPENTTENVTNIQLICQAYGLPASTFRWTHSLGGELIRDTFDHVTETQLSSTLTLHKLTYQDMGTYRCEAENGYKGRDGLFVYSQSGLLNVQARPRVINAKKLYVVEKDESLDINITFHSFPKPHKISITKLDSILPSSDDLAISNMSVPVSLPFHTKRITVDGSLVRLHFKSVQPRLEGQYQLFVNNTLPYFYTVQVTISDRPDPPQHLAIDTRSRNHDKAAVSWSPGSNGGHEQIFTVMYTK</sequence>
<dbReference type="SMART" id="SM00409">
    <property type="entry name" value="IG"/>
    <property type="match status" value="4"/>
</dbReference>
<evidence type="ECO:0000256" key="4">
    <source>
        <dbReference type="ARBA" id="ARBA00023180"/>
    </source>
</evidence>
<dbReference type="InterPro" id="IPR051275">
    <property type="entry name" value="Cell_adhesion_signaling"/>
</dbReference>
<keyword evidence="4" id="KW-0325">Glycoprotein</keyword>
<dbReference type="InterPro" id="IPR003598">
    <property type="entry name" value="Ig_sub2"/>
</dbReference>
<feature type="domain" description="Ig-like" evidence="7">
    <location>
        <begin position="316"/>
        <end position="395"/>
    </location>
</feature>
<evidence type="ECO:0000256" key="1">
    <source>
        <dbReference type="ARBA" id="ARBA00004479"/>
    </source>
</evidence>
<dbReference type="STRING" id="6573.A0A210Q4L9"/>
<dbReference type="OrthoDB" id="6113407at2759"/>
<dbReference type="InterPro" id="IPR036179">
    <property type="entry name" value="Ig-like_dom_sf"/>
</dbReference>
<dbReference type="GO" id="GO:0098609">
    <property type="term" value="P:cell-cell adhesion"/>
    <property type="evidence" value="ECO:0007669"/>
    <property type="project" value="TreeGrafter"/>
</dbReference>
<keyword evidence="3" id="KW-1015">Disulfide bond</keyword>
<proteinExistence type="predicted"/>
<feature type="chain" id="PRO_5012984718" evidence="6">
    <location>
        <begin position="24"/>
        <end position="566"/>
    </location>
</feature>
<comment type="caution">
    <text evidence="8">The sequence shown here is derived from an EMBL/GenBank/DDBJ whole genome shotgun (WGS) entry which is preliminary data.</text>
</comment>
<dbReference type="InterPro" id="IPR003599">
    <property type="entry name" value="Ig_sub"/>
</dbReference>
<protein>
    <submittedName>
        <fullName evidence="8">Basement membrane-specific heparan sulfate proteoglycan core protein</fullName>
    </submittedName>
</protein>
<dbReference type="SMART" id="SM00408">
    <property type="entry name" value="IGc2"/>
    <property type="match status" value="2"/>
</dbReference>
<evidence type="ECO:0000256" key="2">
    <source>
        <dbReference type="ARBA" id="ARBA00023136"/>
    </source>
</evidence>
<dbReference type="AlphaFoldDB" id="A0A210Q4L9"/>
<evidence type="ECO:0000256" key="6">
    <source>
        <dbReference type="SAM" id="SignalP"/>
    </source>
</evidence>
<dbReference type="InterPro" id="IPR013783">
    <property type="entry name" value="Ig-like_fold"/>
</dbReference>
<keyword evidence="6" id="KW-0732">Signal</keyword>
<dbReference type="Gene3D" id="2.60.40.10">
    <property type="entry name" value="Immunoglobulins"/>
    <property type="match status" value="4"/>
</dbReference>
<feature type="domain" description="Ig-like" evidence="7">
    <location>
        <begin position="226"/>
        <end position="305"/>
    </location>
</feature>
<feature type="domain" description="Ig-like" evidence="7">
    <location>
        <begin position="19"/>
        <end position="116"/>
    </location>
</feature>
<comment type="subcellular location">
    <subcellularLocation>
        <location evidence="1">Membrane</location>
        <topology evidence="1">Single-pass type I membrane protein</topology>
    </subcellularLocation>
</comment>
<dbReference type="GO" id="GO:0005886">
    <property type="term" value="C:plasma membrane"/>
    <property type="evidence" value="ECO:0007669"/>
    <property type="project" value="TreeGrafter"/>
</dbReference>
<dbReference type="Pfam" id="PF13927">
    <property type="entry name" value="Ig_3"/>
    <property type="match status" value="2"/>
</dbReference>
<gene>
    <name evidence="8" type="ORF">KP79_PYT22327</name>
</gene>
<evidence type="ECO:0000259" key="7">
    <source>
        <dbReference type="PROSITE" id="PS50835"/>
    </source>
</evidence>
<dbReference type="PANTHER" id="PTHR11640">
    <property type="entry name" value="NEPHRIN"/>
    <property type="match status" value="1"/>
</dbReference>
<feature type="domain" description="Ig-like" evidence="7">
    <location>
        <begin position="125"/>
        <end position="219"/>
    </location>
</feature>
<keyword evidence="2" id="KW-0472">Membrane</keyword>
<evidence type="ECO:0000313" key="8">
    <source>
        <dbReference type="EMBL" id="OWF43629.1"/>
    </source>
</evidence>
<dbReference type="EMBL" id="NEDP02005045">
    <property type="protein sequence ID" value="OWF43629.1"/>
    <property type="molecule type" value="Genomic_DNA"/>
</dbReference>
<dbReference type="GO" id="GO:0050839">
    <property type="term" value="F:cell adhesion molecule binding"/>
    <property type="evidence" value="ECO:0007669"/>
    <property type="project" value="TreeGrafter"/>
</dbReference>
<evidence type="ECO:0000256" key="5">
    <source>
        <dbReference type="ARBA" id="ARBA00023319"/>
    </source>
</evidence>
<name>A0A210Q4L9_MIZYE</name>